<dbReference type="EMBL" id="LS483426">
    <property type="protein sequence ID" value="SQH25531.1"/>
    <property type="molecule type" value="Genomic_DNA"/>
</dbReference>
<gene>
    <name evidence="7" type="primary">frp</name>
    <name evidence="7" type="ORF">NCTC10529_01732</name>
</gene>
<dbReference type="RefSeq" id="WP_003786393.1">
    <property type="nucleotide sequence ID" value="NZ_CP091518.1"/>
</dbReference>
<evidence type="ECO:0000256" key="5">
    <source>
        <dbReference type="PIRNR" id="PIRNR005426"/>
    </source>
</evidence>
<keyword evidence="3 5" id="KW-0288">FMN</keyword>
<evidence type="ECO:0000256" key="4">
    <source>
        <dbReference type="ARBA" id="ARBA00023002"/>
    </source>
</evidence>
<dbReference type="InterPro" id="IPR029479">
    <property type="entry name" value="Nitroreductase"/>
</dbReference>
<dbReference type="Gene3D" id="3.40.109.10">
    <property type="entry name" value="NADH Oxidase"/>
    <property type="match status" value="1"/>
</dbReference>
<dbReference type="PIRSF" id="PIRSF005426">
    <property type="entry name" value="Frp"/>
    <property type="match status" value="1"/>
</dbReference>
<dbReference type="PANTHER" id="PTHR43425">
    <property type="entry name" value="OXYGEN-INSENSITIVE NADPH NITROREDUCTASE"/>
    <property type="match status" value="1"/>
</dbReference>
<dbReference type="GO" id="GO:0016491">
    <property type="term" value="F:oxidoreductase activity"/>
    <property type="evidence" value="ECO:0007669"/>
    <property type="project" value="UniProtKB-UniRule"/>
</dbReference>
<dbReference type="AlphaFoldDB" id="A0AAX2J513"/>
<dbReference type="PANTHER" id="PTHR43425:SF2">
    <property type="entry name" value="OXYGEN-INSENSITIVE NADPH NITROREDUCTASE"/>
    <property type="match status" value="1"/>
</dbReference>
<evidence type="ECO:0000256" key="1">
    <source>
        <dbReference type="ARBA" id="ARBA00008366"/>
    </source>
</evidence>
<protein>
    <submittedName>
        <fullName evidence="7">NADPH-flavin oxidoreductase</fullName>
        <ecNumber evidence="7">1.6.99.-</ecNumber>
    </submittedName>
</protein>
<evidence type="ECO:0000259" key="6">
    <source>
        <dbReference type="Pfam" id="PF00881"/>
    </source>
</evidence>
<keyword evidence="5" id="KW-0521">NADP</keyword>
<evidence type="ECO:0000256" key="2">
    <source>
        <dbReference type="ARBA" id="ARBA00022630"/>
    </source>
</evidence>
<evidence type="ECO:0000256" key="3">
    <source>
        <dbReference type="ARBA" id="ARBA00022643"/>
    </source>
</evidence>
<keyword evidence="2 5" id="KW-0285">Flavoprotein</keyword>
<keyword evidence="4 5" id="KW-0560">Oxidoreductase</keyword>
<dbReference type="InterPro" id="IPR000415">
    <property type="entry name" value="Nitroreductase-like"/>
</dbReference>
<name>A0AAX2J513_KINKI</name>
<sequence length="248" mass="27404">MLNSKPTLETAFAHRSIRKFSDEPISAEMFDAIIHAGQMASTSSFMQAVSIVRVTDRAIRAQIREVCANAYQGKLGHHYVENCAEFLVFCVDTARHTQLVPDAQIEWTEVLLTGAVDVGIFSQNVLLAAESLGLGGVFIGSLRNDMTTISKLLDLPHGVMPMVGMCLGHPAQEPVQRPRLPATVVVSENRYRPASADELAQYDEVVHQYYLTRSNMDLTWSQQIAANLRGEVRPNALAYLQSQGFAKK</sequence>
<dbReference type="Pfam" id="PF00881">
    <property type="entry name" value="Nitroreductase"/>
    <property type="match status" value="1"/>
</dbReference>
<dbReference type="InterPro" id="IPR016446">
    <property type="entry name" value="Flavin_OxRdtase_Frp"/>
</dbReference>
<reference evidence="7 8" key="1">
    <citation type="submission" date="2018-06" db="EMBL/GenBank/DDBJ databases">
        <authorList>
            <consortium name="Pathogen Informatics"/>
            <person name="Doyle S."/>
        </authorList>
    </citation>
    <scope>NUCLEOTIDE SEQUENCE [LARGE SCALE GENOMIC DNA]</scope>
    <source>
        <strain evidence="7 8">NCTC10529</strain>
    </source>
</reference>
<evidence type="ECO:0000313" key="7">
    <source>
        <dbReference type="EMBL" id="SQH25531.1"/>
    </source>
</evidence>
<dbReference type="NCBIfam" id="NF008033">
    <property type="entry name" value="PRK10765.1"/>
    <property type="match status" value="1"/>
</dbReference>
<proteinExistence type="inferred from homology"/>
<dbReference type="CDD" id="cd02146">
    <property type="entry name" value="NfsA-like"/>
    <property type="match status" value="1"/>
</dbReference>
<dbReference type="Proteomes" id="UP000248598">
    <property type="component" value="Chromosome 1"/>
</dbReference>
<dbReference type="GeneID" id="93263004"/>
<dbReference type="EC" id="1.6.99.-" evidence="7"/>
<comment type="similarity">
    <text evidence="1 5">Belongs to the flavin oxidoreductase frp family.</text>
</comment>
<feature type="domain" description="Nitroreductase" evidence="6">
    <location>
        <begin position="14"/>
        <end position="169"/>
    </location>
</feature>
<evidence type="ECO:0000313" key="8">
    <source>
        <dbReference type="Proteomes" id="UP000248598"/>
    </source>
</evidence>
<organism evidence="7 8">
    <name type="scientific">Kingella kingae</name>
    <dbReference type="NCBI Taxonomy" id="504"/>
    <lineage>
        <taxon>Bacteria</taxon>
        <taxon>Pseudomonadati</taxon>
        <taxon>Pseudomonadota</taxon>
        <taxon>Betaproteobacteria</taxon>
        <taxon>Neisseriales</taxon>
        <taxon>Neisseriaceae</taxon>
        <taxon>Kingella</taxon>
    </lineage>
</organism>
<accession>A0AAX2J513</accession>
<dbReference type="SUPFAM" id="SSF55469">
    <property type="entry name" value="FMN-dependent nitroreductase-like"/>
    <property type="match status" value="1"/>
</dbReference>